<dbReference type="PRINTS" id="PR00038">
    <property type="entry name" value="HTHLUXR"/>
</dbReference>
<dbReference type="RefSeq" id="WP_045315089.1">
    <property type="nucleotide sequence ID" value="NZ_JYJG01000256.1"/>
</dbReference>
<dbReference type="SUPFAM" id="SSF48452">
    <property type="entry name" value="TPR-like"/>
    <property type="match status" value="1"/>
</dbReference>
<accession>A0A0F0GS34</accession>
<dbReference type="AlphaFoldDB" id="A0A0F0GS34"/>
<dbReference type="Gene3D" id="1.10.10.10">
    <property type="entry name" value="Winged helix-like DNA-binding domain superfamily/Winged helix DNA-binding domain"/>
    <property type="match status" value="1"/>
</dbReference>
<dbReference type="InterPro" id="IPR027417">
    <property type="entry name" value="P-loop_NTPase"/>
</dbReference>
<name>A0A0F0GS34_LENAE</name>
<dbReference type="OrthoDB" id="3651603at2"/>
<dbReference type="GO" id="GO:0006355">
    <property type="term" value="P:regulation of DNA-templated transcription"/>
    <property type="evidence" value="ECO:0007669"/>
    <property type="project" value="InterPro"/>
</dbReference>
<evidence type="ECO:0000259" key="1">
    <source>
        <dbReference type="PROSITE" id="PS50043"/>
    </source>
</evidence>
<dbReference type="PATRIC" id="fig|68170.10.peg.7893"/>
<dbReference type="SUPFAM" id="SSF52540">
    <property type="entry name" value="P-loop containing nucleoside triphosphate hydrolases"/>
    <property type="match status" value="1"/>
</dbReference>
<dbReference type="SUPFAM" id="SSF46894">
    <property type="entry name" value="C-terminal effector domain of the bipartite response regulators"/>
    <property type="match status" value="1"/>
</dbReference>
<dbReference type="EMBL" id="JYJG01000256">
    <property type="protein sequence ID" value="KJK44218.1"/>
    <property type="molecule type" value="Genomic_DNA"/>
</dbReference>
<dbReference type="CDD" id="cd06170">
    <property type="entry name" value="LuxR_C_like"/>
    <property type="match status" value="1"/>
</dbReference>
<feature type="domain" description="HTH luxR-type" evidence="1">
    <location>
        <begin position="613"/>
        <end position="678"/>
    </location>
</feature>
<dbReference type="InterPro" id="IPR000792">
    <property type="entry name" value="Tscrpt_reg_LuxR_C"/>
</dbReference>
<reference evidence="2 3" key="1">
    <citation type="submission" date="2015-02" db="EMBL/GenBank/DDBJ databases">
        <authorList>
            <person name="Ju K.-S."/>
            <person name="Doroghazi J.R."/>
            <person name="Metcalf W."/>
        </authorList>
    </citation>
    <scope>NUCLEOTIDE SEQUENCE [LARGE SCALE GENOMIC DNA]</scope>
    <source>
        <strain evidence="2 3">NRRL B-16140</strain>
    </source>
</reference>
<proteinExistence type="predicted"/>
<dbReference type="Gene3D" id="1.25.40.10">
    <property type="entry name" value="Tetratricopeptide repeat domain"/>
    <property type="match status" value="1"/>
</dbReference>
<sequence length="678" mass="74121">MWSSVNARTRLVGRERELSAVRRLLRRHRLVTLVGSGGAGKSRLAAELCPGEPGTAVVELESVHRPDLLWHVVAFSLNVWEEPGSSLPETVAHALSEHRFLVLDNCEHLIREAAEVVAELLARCPRLRVLVTSREPLDLAGEMCVEVGPLSAADARTLFVACGGAAELADPLPDCLPLAIELAAARTDVPARHRSLDAVIRWSYDLLRPAEQSALRRLSVLIGDFDLDLASAVCACSDDMVQLMTSLRAKSLVVRSQPSSSSARFRVLESIRLFGLARLEEHGEADATFDRLITVLTRMIRMVACAPSITAETDEWLDGQEHQLLHAVARVPRTDPRHTWLVAAVVHVWYLRGAYGEAMRLAAETLSCGQLPDHSEMLLFRAAWLAGFLGDGKESLRLAEALVEHPATSRPNWEARAWNTLGYARTVTDDLSGARVANERSISCARALGNASLLMTFLNNHAWLLMRLDDLDGASAAVAESLAFDVPDGYVLMATRHTAGVIALERDDVDLAEQHFVFALREGAPSSVALAGVLEGLGVVAARRHEVERTVVLMAAAAATRSTRGARQEVPWNRMVADARDFAVAEAGERRASRARRLGERLDHAGLLEYVSEVERDEPLTMRQQQIADLVAEGLTNQEIAARLGISTGTVRSHVTQMLTRLGLSSRTQLAARTARVR</sequence>
<evidence type="ECO:0000313" key="2">
    <source>
        <dbReference type="EMBL" id="KJK44218.1"/>
    </source>
</evidence>
<dbReference type="GO" id="GO:0003677">
    <property type="term" value="F:DNA binding"/>
    <property type="evidence" value="ECO:0007669"/>
    <property type="project" value="InterPro"/>
</dbReference>
<evidence type="ECO:0000313" key="3">
    <source>
        <dbReference type="Proteomes" id="UP000033393"/>
    </source>
</evidence>
<dbReference type="InterPro" id="IPR036388">
    <property type="entry name" value="WH-like_DNA-bd_sf"/>
</dbReference>
<dbReference type="Pfam" id="PF00196">
    <property type="entry name" value="GerE"/>
    <property type="match status" value="1"/>
</dbReference>
<dbReference type="InterPro" id="IPR016032">
    <property type="entry name" value="Sig_transdc_resp-reg_C-effctor"/>
</dbReference>
<dbReference type="Gene3D" id="3.40.50.300">
    <property type="entry name" value="P-loop containing nucleotide triphosphate hydrolases"/>
    <property type="match status" value="1"/>
</dbReference>
<dbReference type="SMART" id="SM00421">
    <property type="entry name" value="HTH_LUXR"/>
    <property type="match status" value="1"/>
</dbReference>
<dbReference type="PROSITE" id="PS50043">
    <property type="entry name" value="HTH_LUXR_2"/>
    <property type="match status" value="1"/>
</dbReference>
<dbReference type="InterPro" id="IPR011990">
    <property type="entry name" value="TPR-like_helical_dom_sf"/>
</dbReference>
<dbReference type="PANTHER" id="PTHR47691">
    <property type="entry name" value="REGULATOR-RELATED"/>
    <property type="match status" value="1"/>
</dbReference>
<comment type="caution">
    <text evidence="2">The sequence shown here is derived from an EMBL/GenBank/DDBJ whole genome shotgun (WGS) entry which is preliminary data.</text>
</comment>
<organism evidence="2 3">
    <name type="scientific">Lentzea aerocolonigenes</name>
    <name type="common">Lechevalieria aerocolonigenes</name>
    <name type="synonym">Saccharothrix aerocolonigenes</name>
    <dbReference type="NCBI Taxonomy" id="68170"/>
    <lineage>
        <taxon>Bacteria</taxon>
        <taxon>Bacillati</taxon>
        <taxon>Actinomycetota</taxon>
        <taxon>Actinomycetes</taxon>
        <taxon>Pseudonocardiales</taxon>
        <taxon>Pseudonocardiaceae</taxon>
        <taxon>Lentzea</taxon>
    </lineage>
</organism>
<dbReference type="Proteomes" id="UP000033393">
    <property type="component" value="Unassembled WGS sequence"/>
</dbReference>
<dbReference type="PANTHER" id="PTHR47691:SF3">
    <property type="entry name" value="HTH-TYPE TRANSCRIPTIONAL REGULATOR RV0890C-RELATED"/>
    <property type="match status" value="1"/>
</dbReference>
<gene>
    <name evidence="2" type="ORF">UK23_30265</name>
</gene>
<keyword evidence="3" id="KW-1185">Reference proteome</keyword>
<protein>
    <recommendedName>
        <fullName evidence="1">HTH luxR-type domain-containing protein</fullName>
    </recommendedName>
</protein>